<accession>A0A8W8K9D2</accession>
<keyword evidence="4" id="KW-1185">Reference proteome</keyword>
<evidence type="ECO:0000256" key="2">
    <source>
        <dbReference type="SAM" id="Phobius"/>
    </source>
</evidence>
<dbReference type="GO" id="GO:0042910">
    <property type="term" value="F:xenobiotic transmembrane transporter activity"/>
    <property type="evidence" value="ECO:0007669"/>
    <property type="project" value="InterPro"/>
</dbReference>
<dbReference type="GO" id="GO:0016020">
    <property type="term" value="C:membrane"/>
    <property type="evidence" value="ECO:0007669"/>
    <property type="project" value="InterPro"/>
</dbReference>
<dbReference type="Pfam" id="PF01554">
    <property type="entry name" value="MatE"/>
    <property type="match status" value="1"/>
</dbReference>
<keyword evidence="2" id="KW-0812">Transmembrane</keyword>
<evidence type="ECO:0000313" key="3">
    <source>
        <dbReference type="EnsemblMetazoa" id="G22545.1:cds"/>
    </source>
</evidence>
<proteinExistence type="inferred from homology"/>
<keyword evidence="2" id="KW-0472">Membrane</keyword>
<feature type="transmembrane region" description="Helical" evidence="2">
    <location>
        <begin position="97"/>
        <end position="117"/>
    </location>
</feature>
<keyword evidence="2" id="KW-1133">Transmembrane helix</keyword>
<dbReference type="GO" id="GO:0015297">
    <property type="term" value="F:antiporter activity"/>
    <property type="evidence" value="ECO:0007669"/>
    <property type="project" value="InterPro"/>
</dbReference>
<feature type="transmembrane region" description="Helical" evidence="2">
    <location>
        <begin position="29"/>
        <end position="49"/>
    </location>
</feature>
<dbReference type="AlphaFoldDB" id="A0A8W8K9D2"/>
<dbReference type="Proteomes" id="UP000005408">
    <property type="component" value="Unassembled WGS sequence"/>
</dbReference>
<feature type="transmembrane region" description="Helical" evidence="2">
    <location>
        <begin position="56"/>
        <end position="77"/>
    </location>
</feature>
<reference evidence="3" key="1">
    <citation type="submission" date="2022-08" db="UniProtKB">
        <authorList>
            <consortium name="EnsemblMetazoa"/>
        </authorList>
    </citation>
    <scope>IDENTIFICATION</scope>
    <source>
        <strain evidence="3">05x7-T-G4-1.051#20</strain>
    </source>
</reference>
<comment type="similarity">
    <text evidence="1">Belongs to the multi antimicrobial extrusion (MATE) (TC 2.A.66.1) family.</text>
</comment>
<name>A0A8W8K9D2_MAGGI</name>
<feature type="transmembrane region" description="Helical" evidence="2">
    <location>
        <begin position="240"/>
        <end position="259"/>
    </location>
</feature>
<feature type="transmembrane region" description="Helical" evidence="2">
    <location>
        <begin position="165"/>
        <end position="191"/>
    </location>
</feature>
<dbReference type="InterPro" id="IPR002528">
    <property type="entry name" value="MATE_fam"/>
</dbReference>
<organism evidence="3 4">
    <name type="scientific">Magallana gigas</name>
    <name type="common">Pacific oyster</name>
    <name type="synonym">Crassostrea gigas</name>
    <dbReference type="NCBI Taxonomy" id="29159"/>
    <lineage>
        <taxon>Eukaryota</taxon>
        <taxon>Metazoa</taxon>
        <taxon>Spiralia</taxon>
        <taxon>Lophotrochozoa</taxon>
        <taxon>Mollusca</taxon>
        <taxon>Bivalvia</taxon>
        <taxon>Autobranchia</taxon>
        <taxon>Pteriomorphia</taxon>
        <taxon>Ostreida</taxon>
        <taxon>Ostreoidea</taxon>
        <taxon>Ostreidae</taxon>
        <taxon>Magallana</taxon>
    </lineage>
</organism>
<feature type="transmembrane region" description="Helical" evidence="2">
    <location>
        <begin position="197"/>
        <end position="219"/>
    </location>
</feature>
<evidence type="ECO:0000313" key="4">
    <source>
        <dbReference type="Proteomes" id="UP000005408"/>
    </source>
</evidence>
<protein>
    <recommendedName>
        <fullName evidence="5">Multidrug and toxin extrusion protein 1</fullName>
    </recommendedName>
</protein>
<evidence type="ECO:0000256" key="1">
    <source>
        <dbReference type="ARBA" id="ARBA00010199"/>
    </source>
</evidence>
<evidence type="ECO:0008006" key="5">
    <source>
        <dbReference type="Google" id="ProtNLM"/>
    </source>
</evidence>
<dbReference type="EnsemblMetazoa" id="G22545.1">
    <property type="protein sequence ID" value="G22545.1:cds"/>
    <property type="gene ID" value="G22545"/>
</dbReference>
<dbReference type="PANTHER" id="PTHR11206">
    <property type="entry name" value="MULTIDRUG RESISTANCE PROTEIN"/>
    <property type="match status" value="1"/>
</dbReference>
<sequence length="279" mass="30170">MWRLCNDVDVGMYRAELIELLKLAWPMSLQYLTIVLQSLVSQSFCGHIGKEEGDGVTLAITIVAAFGIAVLIGLSSAADTLFSQIQGSGNRGELGVALQRGILIMLLCCLPCCAIILNTDLICRLAGQDADVSRIAGDYGTILMAGLPGYGLTPLLSKFIQVQSVLLPSVIIGIITNIENVALNALFIYALDLGIRGSAFALVLSLWSSAILHVLFIACTGYKKDTWKGWSKMCLNEWSTFLKLAIPGIFMVCLEIWTAEITTFCTGLTSKTELLHMLA</sequence>